<dbReference type="Proteomes" id="UP001295423">
    <property type="component" value="Unassembled WGS sequence"/>
</dbReference>
<evidence type="ECO:0000256" key="6">
    <source>
        <dbReference type="SAM" id="MobiDB-lite"/>
    </source>
</evidence>
<keyword evidence="2 7" id="KW-0812">Transmembrane</keyword>
<feature type="transmembrane region" description="Helical" evidence="7">
    <location>
        <begin position="90"/>
        <end position="110"/>
    </location>
</feature>
<dbReference type="SUPFAM" id="SSF52343">
    <property type="entry name" value="Ferredoxin reductase-like, C-terminal NADP-linked domain"/>
    <property type="match status" value="1"/>
</dbReference>
<dbReference type="AlphaFoldDB" id="A0AAD2G4Z4"/>
<feature type="transmembrane region" description="Helical" evidence="7">
    <location>
        <begin position="224"/>
        <end position="243"/>
    </location>
</feature>
<evidence type="ECO:0000256" key="1">
    <source>
        <dbReference type="ARBA" id="ARBA00004141"/>
    </source>
</evidence>
<keyword evidence="10" id="KW-1185">Reference proteome</keyword>
<gene>
    <name evidence="9" type="ORF">CYCCA115_LOCUS20034</name>
</gene>
<dbReference type="SUPFAM" id="SSF63380">
    <property type="entry name" value="Riboflavin synthase domain-like"/>
    <property type="match status" value="1"/>
</dbReference>
<reference evidence="9" key="1">
    <citation type="submission" date="2023-08" db="EMBL/GenBank/DDBJ databases">
        <authorList>
            <person name="Audoor S."/>
            <person name="Bilcke G."/>
        </authorList>
    </citation>
    <scope>NUCLEOTIDE SEQUENCE</scope>
</reference>
<dbReference type="InterPro" id="IPR017938">
    <property type="entry name" value="Riboflavin_synthase-like_b-brl"/>
</dbReference>
<comment type="subcellular location">
    <subcellularLocation>
        <location evidence="1">Membrane</location>
        <topology evidence="1">Multi-pass membrane protein</topology>
    </subcellularLocation>
</comment>
<name>A0AAD2G4Z4_9STRA</name>
<feature type="transmembrane region" description="Helical" evidence="7">
    <location>
        <begin position="538"/>
        <end position="561"/>
    </location>
</feature>
<feature type="compositionally biased region" description="Basic and acidic residues" evidence="6">
    <location>
        <begin position="821"/>
        <end position="837"/>
    </location>
</feature>
<evidence type="ECO:0000259" key="8">
    <source>
        <dbReference type="PROSITE" id="PS51384"/>
    </source>
</evidence>
<dbReference type="PANTHER" id="PTHR11972">
    <property type="entry name" value="NADPH OXIDASE"/>
    <property type="match status" value="1"/>
</dbReference>
<sequence>MNNTRSKVRYSRAPSPPGLEEAISDGTVKAKGKSSSHAEKVFEEVCNTDSETDEDSTISDIGELFNKARHLLCPTAFHRQITYLYAERKLMVFFLVHLVSTLVIWSHFALRKLDVQLANVPETANRYWWKIIAPPLEFGSMHAILFQMSLIPLTMARYTISSLCDSFLGKILPLNRSLRMHIHLGYTMITIVFWAVIFFFVFFGVLCSDGEQAFCEKFTEEIMITGYCILAFLLLVGLTSYFRHSIPYEIFYALHHAVFIMYFVTIAHTLDIEARTVKERSQTFKWFTSTLLFYFCDRAAMHLNHKYQTKVTGSSTVAGTNGSRMIILKLKKPILFQFKAGQYACLRIDDIDNHWHPFSIASSPNAEELEFYIEVHGKKKSWTIQLWDMLSEEKDISNIRKFVEVMGPYGTSLAKTEEYSHILSLGSGTGIVPVLSLFKQHVRKMLSLDPIRYLQELEHREIRLNRVQLEMDKRKGCIAKKVYAICRSNQQVVIGNQDKLEASIRKDLIRHDELFNLSDIRTNMAGLRKKADQSTRSLYGIVLLCLAPVFGVVVLGLTISWNTTEVDLAPGMFVALEVITVLFQAIFGFASLCVWDSTSISNYIDLVFCLVAPFADWYWFIVYELRGAKLSPDEVILASIFHGYMTLRLWSRAVSPRHKTWKKHVDATGSAAANLNCLEMIWTTRSASQASKILPDILSHYNALVAAWGSHNAHKVCRVSVYVTDPDLYACTLLDQEFGSCGIKIIYGRLDIPRSIQDHTLRMIDSHRRSYSLLAFCGSPKLAHEIHRSKISNDMITAITGHKKHQMEFVSESYGGPPSKSKLEGKAQTRPDDENKQDFGLNSRSDVRYESPNNSFSDSKTLDDMSFI</sequence>
<feature type="transmembrane region" description="Helical" evidence="7">
    <location>
        <begin position="602"/>
        <end position="623"/>
    </location>
</feature>
<evidence type="ECO:0000256" key="3">
    <source>
        <dbReference type="ARBA" id="ARBA00022989"/>
    </source>
</evidence>
<protein>
    <recommendedName>
        <fullName evidence="8">FAD-binding FR-type domain-containing protein</fullName>
    </recommendedName>
</protein>
<dbReference type="GO" id="GO:0005886">
    <property type="term" value="C:plasma membrane"/>
    <property type="evidence" value="ECO:0007669"/>
    <property type="project" value="TreeGrafter"/>
</dbReference>
<feature type="transmembrane region" description="Helical" evidence="7">
    <location>
        <begin position="250"/>
        <end position="270"/>
    </location>
</feature>
<dbReference type="InterPro" id="IPR013112">
    <property type="entry name" value="FAD-bd_8"/>
</dbReference>
<feature type="region of interest" description="Disordered" evidence="6">
    <location>
        <begin position="810"/>
        <end position="868"/>
    </location>
</feature>
<feature type="region of interest" description="Disordered" evidence="6">
    <location>
        <begin position="1"/>
        <end position="36"/>
    </location>
</feature>
<dbReference type="GO" id="GO:0016491">
    <property type="term" value="F:oxidoreductase activity"/>
    <property type="evidence" value="ECO:0007669"/>
    <property type="project" value="UniProtKB-KW"/>
</dbReference>
<dbReference type="InterPro" id="IPR039261">
    <property type="entry name" value="FNR_nucleotide-bd"/>
</dbReference>
<dbReference type="Pfam" id="PF01794">
    <property type="entry name" value="Ferric_reduct"/>
    <property type="match status" value="1"/>
</dbReference>
<evidence type="ECO:0000313" key="10">
    <source>
        <dbReference type="Proteomes" id="UP001295423"/>
    </source>
</evidence>
<dbReference type="InterPro" id="IPR050369">
    <property type="entry name" value="RBOH/FRE"/>
</dbReference>
<keyword evidence="5 7" id="KW-0472">Membrane</keyword>
<feature type="transmembrane region" description="Helical" evidence="7">
    <location>
        <begin position="184"/>
        <end position="204"/>
    </location>
</feature>
<keyword evidence="3 7" id="KW-1133">Transmembrane helix</keyword>
<evidence type="ECO:0000256" key="2">
    <source>
        <dbReference type="ARBA" id="ARBA00022692"/>
    </source>
</evidence>
<keyword evidence="4" id="KW-0560">Oxidoreductase</keyword>
<dbReference type="InterPro" id="IPR013130">
    <property type="entry name" value="Fe3_Rdtase_TM_dom"/>
</dbReference>
<comment type="caution">
    <text evidence="9">The sequence shown here is derived from an EMBL/GenBank/DDBJ whole genome shotgun (WGS) entry which is preliminary data.</text>
</comment>
<dbReference type="Pfam" id="PF08022">
    <property type="entry name" value="FAD_binding_8"/>
    <property type="match status" value="1"/>
</dbReference>
<evidence type="ECO:0000256" key="7">
    <source>
        <dbReference type="SAM" id="Phobius"/>
    </source>
</evidence>
<evidence type="ECO:0000256" key="5">
    <source>
        <dbReference type="ARBA" id="ARBA00023136"/>
    </source>
</evidence>
<dbReference type="PROSITE" id="PS51384">
    <property type="entry name" value="FAD_FR"/>
    <property type="match status" value="1"/>
</dbReference>
<dbReference type="Gene3D" id="3.40.50.80">
    <property type="entry name" value="Nucleotide-binding domain of ferredoxin-NADP reductase (FNR) module"/>
    <property type="match status" value="1"/>
</dbReference>
<feature type="domain" description="FAD-binding FR-type" evidence="8">
    <location>
        <begin position="304"/>
        <end position="415"/>
    </location>
</feature>
<dbReference type="CDD" id="cd06186">
    <property type="entry name" value="NOX_Duox_like_FAD_NADP"/>
    <property type="match status" value="1"/>
</dbReference>
<feature type="transmembrane region" description="Helical" evidence="7">
    <location>
        <begin position="573"/>
        <end position="595"/>
    </location>
</feature>
<feature type="compositionally biased region" description="Basic residues" evidence="6">
    <location>
        <begin position="1"/>
        <end position="10"/>
    </location>
</feature>
<proteinExistence type="predicted"/>
<evidence type="ECO:0000256" key="4">
    <source>
        <dbReference type="ARBA" id="ARBA00023002"/>
    </source>
</evidence>
<organism evidence="9 10">
    <name type="scientific">Cylindrotheca closterium</name>
    <dbReference type="NCBI Taxonomy" id="2856"/>
    <lineage>
        <taxon>Eukaryota</taxon>
        <taxon>Sar</taxon>
        <taxon>Stramenopiles</taxon>
        <taxon>Ochrophyta</taxon>
        <taxon>Bacillariophyta</taxon>
        <taxon>Bacillariophyceae</taxon>
        <taxon>Bacillariophycidae</taxon>
        <taxon>Bacillariales</taxon>
        <taxon>Bacillariaceae</taxon>
        <taxon>Cylindrotheca</taxon>
    </lineage>
</organism>
<dbReference type="InterPro" id="IPR017927">
    <property type="entry name" value="FAD-bd_FR_type"/>
</dbReference>
<evidence type="ECO:0000313" key="9">
    <source>
        <dbReference type="EMBL" id="CAJ1963167.1"/>
    </source>
</evidence>
<dbReference type="Gene3D" id="2.40.30.10">
    <property type="entry name" value="Translation factors"/>
    <property type="match status" value="1"/>
</dbReference>
<dbReference type="EMBL" id="CAKOGP040002136">
    <property type="protein sequence ID" value="CAJ1963167.1"/>
    <property type="molecule type" value="Genomic_DNA"/>
</dbReference>
<accession>A0AAD2G4Z4</accession>